<organism evidence="2">
    <name type="scientific">Poeciliopsis prolifica</name>
    <name type="common">blackstripe livebearer</name>
    <dbReference type="NCBI Taxonomy" id="188132"/>
    <lineage>
        <taxon>Eukaryota</taxon>
        <taxon>Metazoa</taxon>
        <taxon>Chordata</taxon>
        <taxon>Craniata</taxon>
        <taxon>Vertebrata</taxon>
        <taxon>Euteleostomi</taxon>
        <taxon>Actinopterygii</taxon>
        <taxon>Neopterygii</taxon>
        <taxon>Teleostei</taxon>
        <taxon>Neoteleostei</taxon>
        <taxon>Acanthomorphata</taxon>
        <taxon>Ovalentaria</taxon>
        <taxon>Atherinomorphae</taxon>
        <taxon>Cyprinodontiformes</taxon>
        <taxon>Poeciliidae</taxon>
        <taxon>Poeciliinae</taxon>
        <taxon>Poeciliopsis</taxon>
    </lineage>
</organism>
<dbReference type="InterPro" id="IPR029045">
    <property type="entry name" value="ClpP/crotonase-like_dom_sf"/>
</dbReference>
<name>A0A0S7ERN3_9TELE</name>
<dbReference type="AlphaFoldDB" id="A0A0S7ERN3"/>
<protein>
    <submittedName>
        <fullName evidence="2">PPUP8843</fullName>
    </submittedName>
</protein>
<gene>
    <name evidence="2" type="primary">PPUP8843</name>
</gene>
<dbReference type="SUPFAM" id="SSF52096">
    <property type="entry name" value="ClpP/crotonase"/>
    <property type="match status" value="1"/>
</dbReference>
<reference evidence="2" key="1">
    <citation type="submission" date="2014-12" db="EMBL/GenBank/DDBJ databases">
        <title>Parallel Evolution in Life History Adaptation Evident in the Tissue-Specific Poeciliopsis prolifica transcriptome.</title>
        <authorList>
            <person name="Jue N.K."/>
            <person name="Foley R.J."/>
            <person name="Obergfell C."/>
            <person name="Reznick D.N."/>
            <person name="O'Neill R.J."/>
            <person name="O'Neill M.J."/>
        </authorList>
    </citation>
    <scope>NUCLEOTIDE SEQUENCE</scope>
</reference>
<accession>A0A0S7ERN3</accession>
<feature type="non-terminal residue" evidence="2">
    <location>
        <position position="1"/>
    </location>
</feature>
<dbReference type="EMBL" id="GBYX01476191">
    <property type="protein sequence ID" value="JAO05486.1"/>
    <property type="molecule type" value="Transcribed_RNA"/>
</dbReference>
<proteinExistence type="inferred from homology"/>
<dbReference type="PANTHER" id="PTHR43802:SF1">
    <property type="entry name" value="IP11341P-RELATED"/>
    <property type="match status" value="1"/>
</dbReference>
<comment type="similarity">
    <text evidence="1">Belongs to the enoyl-CoA hydratase/isomerase family.</text>
</comment>
<evidence type="ECO:0000256" key="1">
    <source>
        <dbReference type="ARBA" id="ARBA00005254"/>
    </source>
</evidence>
<dbReference type="Gene3D" id="3.30.300.220">
    <property type="match status" value="1"/>
</dbReference>
<sequence>TRNRVAPPQQSSAVCLDCFQKRLSVISKLFVDFRAPECPFQKVLAMPLKHFRALGQVFAAERQGRILSQCGSMTLKTVKPYSASAGGEDAGAGQTVVSERRGSVIMVAINRPEVRNAVDQETAGRLLEELQAFDSDPDLNVAVLHGKGKQC</sequence>
<dbReference type="PANTHER" id="PTHR43802">
    <property type="entry name" value="ENOYL-COA HYDRATASE"/>
    <property type="match status" value="1"/>
</dbReference>
<evidence type="ECO:0000313" key="2">
    <source>
        <dbReference type="EMBL" id="JAO05486.1"/>
    </source>
</evidence>